<accession>A0ABY7VB79</accession>
<organism evidence="1 2">
    <name type="scientific">Thalassomonas haliotis</name>
    <dbReference type="NCBI Taxonomy" id="485448"/>
    <lineage>
        <taxon>Bacteria</taxon>
        <taxon>Pseudomonadati</taxon>
        <taxon>Pseudomonadota</taxon>
        <taxon>Gammaproteobacteria</taxon>
        <taxon>Alteromonadales</taxon>
        <taxon>Colwelliaceae</taxon>
        <taxon>Thalassomonas</taxon>
    </lineage>
</organism>
<dbReference type="Proteomes" id="UP001215231">
    <property type="component" value="Chromosome"/>
</dbReference>
<evidence type="ECO:0000313" key="2">
    <source>
        <dbReference type="Proteomes" id="UP001215231"/>
    </source>
</evidence>
<evidence type="ECO:0008006" key="3">
    <source>
        <dbReference type="Google" id="ProtNLM"/>
    </source>
</evidence>
<protein>
    <recommendedName>
        <fullName evidence="3">Outer membrane protein</fullName>
    </recommendedName>
</protein>
<dbReference type="RefSeq" id="WP_274050602.1">
    <property type="nucleotide sequence ID" value="NZ_CP059693.1"/>
</dbReference>
<evidence type="ECO:0000313" key="1">
    <source>
        <dbReference type="EMBL" id="WDE10560.1"/>
    </source>
</evidence>
<sequence>MRVSLDCRYRQTFLLWLFVFSCLFVTALASAQSKNSQGGFLDFNLYPHLSDVDNDSVFTLNAAARLRYRFSYFSLLNFYSQDGSGSLGDADAFYTEQNIRWQISENSPLDLTLQMNLRTGEDNDRHRLGIRWRLSDTSFFQEFFKSIYLRYAINLHAVQFDHEDPYIWQLEHSFMMKFPYISNRLYLAGFADHIFHQDLPSSIPANPVVMEAQLGYRLVDNFFIVSEYRINQYRRSDVNNLALGLQYKFIW</sequence>
<dbReference type="PROSITE" id="PS51257">
    <property type="entry name" value="PROKAR_LIPOPROTEIN"/>
    <property type="match status" value="1"/>
</dbReference>
<keyword evidence="2" id="KW-1185">Reference proteome</keyword>
<gene>
    <name evidence="1" type="ORF">H3N35_20190</name>
</gene>
<name>A0ABY7VB79_9GAMM</name>
<reference evidence="1 2" key="1">
    <citation type="journal article" date="2022" name="Mar. Drugs">
        <title>Bioassay-Guided Fractionation Leads to the Detection of Cholic Acid Generated by the Rare Thalassomonas sp.</title>
        <authorList>
            <person name="Pheiffer F."/>
            <person name="Schneider Y.K."/>
            <person name="Hansen E.H."/>
            <person name="Andersen J.H."/>
            <person name="Isaksson J."/>
            <person name="Busche T."/>
            <person name="R C."/>
            <person name="Kalinowski J."/>
            <person name="Zyl L.V."/>
            <person name="Trindade M."/>
        </authorList>
    </citation>
    <scope>NUCLEOTIDE SEQUENCE [LARGE SCALE GENOMIC DNA]</scope>
    <source>
        <strain evidence="1 2">A5K-61T</strain>
    </source>
</reference>
<dbReference type="EMBL" id="CP059693">
    <property type="protein sequence ID" value="WDE10560.1"/>
    <property type="molecule type" value="Genomic_DNA"/>
</dbReference>
<proteinExistence type="predicted"/>